<dbReference type="SUPFAM" id="SSF57850">
    <property type="entry name" value="RING/U-box"/>
    <property type="match status" value="1"/>
</dbReference>
<dbReference type="Proteomes" id="UP000834106">
    <property type="component" value="Chromosome 9"/>
</dbReference>
<dbReference type="GO" id="GO:0061630">
    <property type="term" value="F:ubiquitin protein ligase activity"/>
    <property type="evidence" value="ECO:0007669"/>
    <property type="project" value="UniProtKB-EC"/>
</dbReference>
<dbReference type="PANTHER" id="PTHR46913">
    <property type="entry name" value="RING-H2 FINGER PROTEIN ATL16"/>
    <property type="match status" value="1"/>
</dbReference>
<protein>
    <recommendedName>
        <fullName evidence="4">RING-type E3 ubiquitin transferase</fullName>
        <ecNumber evidence="4">2.3.2.27</ecNumber>
    </recommendedName>
</protein>
<evidence type="ECO:0000256" key="1">
    <source>
        <dbReference type="ARBA" id="ARBA00000900"/>
    </source>
</evidence>
<evidence type="ECO:0000256" key="14">
    <source>
        <dbReference type="PROSITE-ProRule" id="PRU00175"/>
    </source>
</evidence>
<keyword evidence="6 15" id="KW-0812">Transmembrane</keyword>
<keyword evidence="11 15" id="KW-1133">Transmembrane helix</keyword>
<comment type="catalytic activity">
    <reaction evidence="1">
        <text>S-ubiquitinyl-[E2 ubiquitin-conjugating enzyme]-L-cysteine + [acceptor protein]-L-lysine = [E2 ubiquitin-conjugating enzyme]-L-cysteine + N(6)-ubiquitinyl-[acceptor protein]-L-lysine.</text>
        <dbReference type="EC" id="2.3.2.27"/>
    </reaction>
</comment>
<evidence type="ECO:0000313" key="17">
    <source>
        <dbReference type="EMBL" id="CAI9768291.1"/>
    </source>
</evidence>
<comment type="pathway">
    <text evidence="3">Protein modification; protein ubiquitination.</text>
</comment>
<dbReference type="AlphaFoldDB" id="A0AAD1ZHW3"/>
<keyword evidence="12 15" id="KW-0472">Membrane</keyword>
<keyword evidence="10" id="KW-0862">Zinc</keyword>
<evidence type="ECO:0000256" key="3">
    <source>
        <dbReference type="ARBA" id="ARBA00004906"/>
    </source>
</evidence>
<dbReference type="InterPro" id="IPR001841">
    <property type="entry name" value="Znf_RING"/>
</dbReference>
<evidence type="ECO:0000256" key="9">
    <source>
        <dbReference type="ARBA" id="ARBA00022786"/>
    </source>
</evidence>
<dbReference type="InterPro" id="IPR044600">
    <property type="entry name" value="ATL1/ATL16-like"/>
</dbReference>
<organism evidence="17 18">
    <name type="scientific">Fraxinus pennsylvanica</name>
    <dbReference type="NCBI Taxonomy" id="56036"/>
    <lineage>
        <taxon>Eukaryota</taxon>
        <taxon>Viridiplantae</taxon>
        <taxon>Streptophyta</taxon>
        <taxon>Embryophyta</taxon>
        <taxon>Tracheophyta</taxon>
        <taxon>Spermatophyta</taxon>
        <taxon>Magnoliopsida</taxon>
        <taxon>eudicotyledons</taxon>
        <taxon>Gunneridae</taxon>
        <taxon>Pentapetalae</taxon>
        <taxon>asterids</taxon>
        <taxon>lamiids</taxon>
        <taxon>Lamiales</taxon>
        <taxon>Oleaceae</taxon>
        <taxon>Oleeae</taxon>
        <taxon>Fraxinus</taxon>
    </lineage>
</organism>
<evidence type="ECO:0000256" key="13">
    <source>
        <dbReference type="ARBA" id="ARBA00024209"/>
    </source>
</evidence>
<keyword evidence="7" id="KW-0479">Metal-binding</keyword>
<accession>A0AAD1ZHW3</accession>
<reference evidence="17" key="1">
    <citation type="submission" date="2023-05" db="EMBL/GenBank/DDBJ databases">
        <authorList>
            <person name="Huff M."/>
        </authorList>
    </citation>
    <scope>NUCLEOTIDE SEQUENCE</scope>
</reference>
<evidence type="ECO:0000259" key="16">
    <source>
        <dbReference type="PROSITE" id="PS50089"/>
    </source>
</evidence>
<dbReference type="PANTHER" id="PTHR46913:SF1">
    <property type="entry name" value="RING-H2 FINGER PROTEIN ATL16"/>
    <property type="match status" value="1"/>
</dbReference>
<dbReference type="EC" id="2.3.2.27" evidence="4"/>
<gene>
    <name evidence="17" type="ORF">FPE_LOCUS15721</name>
</gene>
<proteinExistence type="inferred from homology"/>
<evidence type="ECO:0000256" key="5">
    <source>
        <dbReference type="ARBA" id="ARBA00022679"/>
    </source>
</evidence>
<dbReference type="Gene3D" id="3.30.40.10">
    <property type="entry name" value="Zinc/RING finger domain, C3HC4 (zinc finger)"/>
    <property type="match status" value="1"/>
</dbReference>
<keyword evidence="8 14" id="KW-0863">Zinc-finger</keyword>
<dbReference type="Pfam" id="PF13639">
    <property type="entry name" value="zf-RING_2"/>
    <property type="match status" value="1"/>
</dbReference>
<feature type="transmembrane region" description="Helical" evidence="15">
    <location>
        <begin position="27"/>
        <end position="47"/>
    </location>
</feature>
<comment type="similarity">
    <text evidence="13">Belongs to the RING-type zinc finger family. ATL subfamily.</text>
</comment>
<dbReference type="GO" id="GO:0016567">
    <property type="term" value="P:protein ubiquitination"/>
    <property type="evidence" value="ECO:0007669"/>
    <property type="project" value="InterPro"/>
</dbReference>
<dbReference type="SMART" id="SM00184">
    <property type="entry name" value="RING"/>
    <property type="match status" value="1"/>
</dbReference>
<dbReference type="PROSITE" id="PS50089">
    <property type="entry name" value="ZF_RING_2"/>
    <property type="match status" value="1"/>
</dbReference>
<evidence type="ECO:0000256" key="12">
    <source>
        <dbReference type="ARBA" id="ARBA00023136"/>
    </source>
</evidence>
<evidence type="ECO:0000256" key="7">
    <source>
        <dbReference type="ARBA" id="ARBA00022723"/>
    </source>
</evidence>
<dbReference type="EMBL" id="OU503044">
    <property type="protein sequence ID" value="CAI9768291.1"/>
    <property type="molecule type" value="Genomic_DNA"/>
</dbReference>
<dbReference type="InterPro" id="IPR013083">
    <property type="entry name" value="Znf_RING/FYVE/PHD"/>
</dbReference>
<dbReference type="GO" id="GO:0016020">
    <property type="term" value="C:membrane"/>
    <property type="evidence" value="ECO:0007669"/>
    <property type="project" value="UniProtKB-SubCell"/>
</dbReference>
<evidence type="ECO:0000256" key="15">
    <source>
        <dbReference type="SAM" id="Phobius"/>
    </source>
</evidence>
<evidence type="ECO:0000256" key="8">
    <source>
        <dbReference type="ARBA" id="ARBA00022771"/>
    </source>
</evidence>
<keyword evidence="5" id="KW-0808">Transferase</keyword>
<keyword evidence="18" id="KW-1185">Reference proteome</keyword>
<dbReference type="GO" id="GO:0008270">
    <property type="term" value="F:zinc ion binding"/>
    <property type="evidence" value="ECO:0007669"/>
    <property type="project" value="UniProtKB-KW"/>
</dbReference>
<feature type="domain" description="RING-type" evidence="16">
    <location>
        <begin position="109"/>
        <end position="151"/>
    </location>
</feature>
<evidence type="ECO:0000256" key="4">
    <source>
        <dbReference type="ARBA" id="ARBA00012483"/>
    </source>
</evidence>
<comment type="subcellular location">
    <subcellularLocation>
        <location evidence="2">Membrane</location>
        <topology evidence="2">Single-pass membrane protein</topology>
    </subcellularLocation>
</comment>
<keyword evidence="9" id="KW-0833">Ubl conjugation pathway</keyword>
<dbReference type="CDD" id="cd16461">
    <property type="entry name" value="RING-H2_EL5-like"/>
    <property type="match status" value="1"/>
</dbReference>
<evidence type="ECO:0000256" key="11">
    <source>
        <dbReference type="ARBA" id="ARBA00022989"/>
    </source>
</evidence>
<evidence type="ECO:0000256" key="10">
    <source>
        <dbReference type="ARBA" id="ARBA00022833"/>
    </source>
</evidence>
<evidence type="ECO:0000256" key="2">
    <source>
        <dbReference type="ARBA" id="ARBA00004167"/>
    </source>
</evidence>
<evidence type="ECO:0000313" key="18">
    <source>
        <dbReference type="Proteomes" id="UP000834106"/>
    </source>
</evidence>
<name>A0AAD1ZHW3_9LAMI</name>
<evidence type="ECO:0000256" key="6">
    <source>
        <dbReference type="ARBA" id="ARBA00022692"/>
    </source>
</evidence>
<sequence length="160" mass="17925">MASPSEPFRWHYAEFDDSNFQIRGRTLFFILVLFSIILLVTLLFLYARWICRYRLRPPQPSASHFVHAPTPPPPPQQGLDSTAINNLPIVSYMGSGSGSSSGNFVDSECCICLGIFEDGDEVKVLPRCHHCFHSDCVDKWLTTQSSCPLCRASLRVDSAV</sequence>